<name>A0A0D7W5F8_9FLAO</name>
<evidence type="ECO:0000259" key="1">
    <source>
        <dbReference type="PROSITE" id="PS51725"/>
    </source>
</evidence>
<reference evidence="2 3" key="1">
    <citation type="journal article" date="2015" name="Antonie Van Leeuwenhoek">
        <title>Tamlana nanhaiensis sp. nov., isolated from surface seawater collected from the South China Sea.</title>
        <authorList>
            <person name="Liu X."/>
            <person name="Lai Q."/>
            <person name="Du Y."/>
            <person name="Li G."/>
            <person name="Sun F."/>
            <person name="Shao Z."/>
        </authorList>
    </citation>
    <scope>NUCLEOTIDE SEQUENCE [LARGE SCALE GENOMIC DNA]</scope>
    <source>
        <strain evidence="2 3">FHC16</strain>
    </source>
</reference>
<feature type="domain" description="ABM" evidence="1">
    <location>
        <begin position="2"/>
        <end position="93"/>
    </location>
</feature>
<evidence type="ECO:0000313" key="2">
    <source>
        <dbReference type="EMBL" id="KJD34259.1"/>
    </source>
</evidence>
<evidence type="ECO:0000313" key="3">
    <source>
        <dbReference type="Proteomes" id="UP000032361"/>
    </source>
</evidence>
<dbReference type="InterPro" id="IPR011008">
    <property type="entry name" value="Dimeric_a/b-barrel"/>
</dbReference>
<dbReference type="GO" id="GO:0004497">
    <property type="term" value="F:monooxygenase activity"/>
    <property type="evidence" value="ECO:0007669"/>
    <property type="project" value="UniProtKB-KW"/>
</dbReference>
<dbReference type="PATRIC" id="fig|1382798.3.peg.11"/>
<gene>
    <name evidence="2" type="ORF">PK35_00050</name>
</gene>
<dbReference type="Proteomes" id="UP000032361">
    <property type="component" value="Unassembled WGS sequence"/>
</dbReference>
<keyword evidence="2" id="KW-0503">Monooxygenase</keyword>
<accession>A0A0D7W5F8</accession>
<proteinExistence type="predicted"/>
<dbReference type="Pfam" id="PF03992">
    <property type="entry name" value="ABM"/>
    <property type="match status" value="1"/>
</dbReference>
<comment type="caution">
    <text evidence="2">The sequence shown here is derived from an EMBL/GenBank/DDBJ whole genome shotgun (WGS) entry which is preliminary data.</text>
</comment>
<dbReference type="SUPFAM" id="SSF54909">
    <property type="entry name" value="Dimeric alpha+beta barrel"/>
    <property type="match status" value="1"/>
</dbReference>
<protein>
    <submittedName>
        <fullName evidence="2">Antibiotic biosynthesis monooxygenase</fullName>
    </submittedName>
</protein>
<dbReference type="RefSeq" id="WP_044624641.1">
    <property type="nucleotide sequence ID" value="NZ_JTDV01000001.1"/>
</dbReference>
<dbReference type="EMBL" id="JTDV01000001">
    <property type="protein sequence ID" value="KJD34259.1"/>
    <property type="molecule type" value="Genomic_DNA"/>
</dbReference>
<sequence>MLVRIVKMGFYKQNIDVFLEDFNNHKHHIRNFEGCSFLELYRDANDPTVFFTYSYWENEDALENYRKSELFSEVWGKTKPLFSKPPKAWSVEKLISLE</sequence>
<dbReference type="Gene3D" id="3.30.70.100">
    <property type="match status" value="1"/>
</dbReference>
<keyword evidence="3" id="KW-1185">Reference proteome</keyword>
<keyword evidence="2" id="KW-0560">Oxidoreductase</keyword>
<dbReference type="PROSITE" id="PS51725">
    <property type="entry name" value="ABM"/>
    <property type="match status" value="1"/>
</dbReference>
<dbReference type="STRING" id="1382798.PK35_00050"/>
<organism evidence="2 3">
    <name type="scientific">Neotamlana nanhaiensis</name>
    <dbReference type="NCBI Taxonomy" id="1382798"/>
    <lineage>
        <taxon>Bacteria</taxon>
        <taxon>Pseudomonadati</taxon>
        <taxon>Bacteroidota</taxon>
        <taxon>Flavobacteriia</taxon>
        <taxon>Flavobacteriales</taxon>
        <taxon>Flavobacteriaceae</taxon>
        <taxon>Neotamlana</taxon>
    </lineage>
</organism>
<dbReference type="InterPro" id="IPR007138">
    <property type="entry name" value="ABM_dom"/>
</dbReference>
<dbReference type="OrthoDB" id="1120859at2"/>
<dbReference type="AlphaFoldDB" id="A0A0D7W5F8"/>